<gene>
    <name evidence="3" type="ORF">BT96DRAFT_923276</name>
    <name evidence="2" type="ORF">BT96DRAFT_930198</name>
</gene>
<protein>
    <submittedName>
        <fullName evidence="2">Uncharacterized protein</fullName>
    </submittedName>
</protein>
<evidence type="ECO:0000313" key="4">
    <source>
        <dbReference type="Proteomes" id="UP000799118"/>
    </source>
</evidence>
<feature type="transmembrane region" description="Helical" evidence="1">
    <location>
        <begin position="12"/>
        <end position="35"/>
    </location>
</feature>
<sequence>MSSAITRTDFIALHTGNIVSTFLYGITMLQIFSYYREYPKDDKYLKGGICTLSFSV</sequence>
<keyword evidence="1" id="KW-0812">Transmembrane</keyword>
<keyword evidence="1" id="KW-0472">Membrane</keyword>
<dbReference type="Proteomes" id="UP000799118">
    <property type="component" value="Unassembled WGS sequence"/>
</dbReference>
<evidence type="ECO:0000256" key="1">
    <source>
        <dbReference type="SAM" id="Phobius"/>
    </source>
</evidence>
<dbReference type="EMBL" id="ML769542">
    <property type="protein sequence ID" value="KAE9394859.1"/>
    <property type="molecule type" value="Genomic_DNA"/>
</dbReference>
<proteinExistence type="predicted"/>
<dbReference type="EMBL" id="ML771145">
    <property type="protein sequence ID" value="KAE9382679.1"/>
    <property type="molecule type" value="Genomic_DNA"/>
</dbReference>
<evidence type="ECO:0000313" key="3">
    <source>
        <dbReference type="EMBL" id="KAE9394859.1"/>
    </source>
</evidence>
<dbReference type="AlphaFoldDB" id="A0A6A4GB00"/>
<reference evidence="2" key="1">
    <citation type="journal article" date="2019" name="Environ. Microbiol.">
        <title>Fungal ecological strategies reflected in gene transcription - a case study of two litter decomposers.</title>
        <authorList>
            <person name="Barbi F."/>
            <person name="Kohler A."/>
            <person name="Barry K."/>
            <person name="Baskaran P."/>
            <person name="Daum C."/>
            <person name="Fauchery L."/>
            <person name="Ihrmark K."/>
            <person name="Kuo A."/>
            <person name="LaButti K."/>
            <person name="Lipzen A."/>
            <person name="Morin E."/>
            <person name="Grigoriev I.V."/>
            <person name="Henrissat B."/>
            <person name="Lindahl B."/>
            <person name="Martin F."/>
        </authorList>
    </citation>
    <scope>NUCLEOTIDE SEQUENCE</scope>
    <source>
        <strain evidence="2">JB14</strain>
    </source>
</reference>
<keyword evidence="4" id="KW-1185">Reference proteome</keyword>
<name>A0A6A4GB00_9AGAR</name>
<accession>A0A6A4GB00</accession>
<organism evidence="2 4">
    <name type="scientific">Gymnopus androsaceus JB14</name>
    <dbReference type="NCBI Taxonomy" id="1447944"/>
    <lineage>
        <taxon>Eukaryota</taxon>
        <taxon>Fungi</taxon>
        <taxon>Dikarya</taxon>
        <taxon>Basidiomycota</taxon>
        <taxon>Agaricomycotina</taxon>
        <taxon>Agaricomycetes</taxon>
        <taxon>Agaricomycetidae</taxon>
        <taxon>Agaricales</taxon>
        <taxon>Marasmiineae</taxon>
        <taxon>Omphalotaceae</taxon>
        <taxon>Gymnopus</taxon>
    </lineage>
</organism>
<keyword evidence="1" id="KW-1133">Transmembrane helix</keyword>
<dbReference type="OrthoDB" id="3059110at2759"/>
<evidence type="ECO:0000313" key="2">
    <source>
        <dbReference type="EMBL" id="KAE9382679.1"/>
    </source>
</evidence>